<proteinExistence type="predicted"/>
<sequence>MGIFLVIGIMILFLIVIPAFLYGWSISFLGIEVRNIWQLIIFVTTILIGEFILDYSINQIPQILYELDKINKIHQDILTIAVNYTTIFLIVSLLDRLMDGVFVPLSTKIFFPIIPLVFKMLFPDEKGGDTSLEDLDKELIRKINRLLSNSSVFETVRVVKQEYPEMSLSKIKSIVEKIHQEDEH</sequence>
<feature type="transmembrane region" description="Helical" evidence="1">
    <location>
        <begin position="100"/>
        <end position="118"/>
    </location>
</feature>
<feature type="transmembrane region" description="Helical" evidence="1">
    <location>
        <begin position="77"/>
        <end position="94"/>
    </location>
</feature>
<dbReference type="Pfam" id="PF14184">
    <property type="entry name" value="YrvL"/>
    <property type="match status" value="1"/>
</dbReference>
<keyword evidence="1" id="KW-0812">Transmembrane</keyword>
<accession>A0ABW8UNI2</accession>
<keyword evidence="1" id="KW-1133">Transmembrane helix</keyword>
<protein>
    <submittedName>
        <fullName evidence="2">YrvL family regulatory protein</fullName>
    </submittedName>
</protein>
<keyword evidence="1" id="KW-0472">Membrane</keyword>
<evidence type="ECO:0000256" key="1">
    <source>
        <dbReference type="SAM" id="Phobius"/>
    </source>
</evidence>
<dbReference type="InterPro" id="IPR025912">
    <property type="entry name" value="YrvL"/>
</dbReference>
<comment type="caution">
    <text evidence="2">The sequence shown here is derived from an EMBL/GenBank/DDBJ whole genome shotgun (WGS) entry which is preliminary data.</text>
</comment>
<evidence type="ECO:0000313" key="2">
    <source>
        <dbReference type="EMBL" id="MFL2102937.1"/>
    </source>
</evidence>
<evidence type="ECO:0000313" key="3">
    <source>
        <dbReference type="Proteomes" id="UP001625374"/>
    </source>
</evidence>
<feature type="transmembrane region" description="Helical" evidence="1">
    <location>
        <begin position="36"/>
        <end position="57"/>
    </location>
</feature>
<dbReference type="Proteomes" id="UP001625374">
    <property type="component" value="Unassembled WGS sequence"/>
</dbReference>
<name>A0ABW8UNI2_9LACT</name>
<reference evidence="2 3" key="1">
    <citation type="submission" date="2024-08" db="EMBL/GenBank/DDBJ databases">
        <authorList>
            <person name="Arias E."/>
        </authorList>
    </citation>
    <scope>NUCLEOTIDE SEQUENCE [LARGE SCALE GENOMIC DNA]</scope>
    <source>
        <strain evidence="2 3">FAM 24106</strain>
    </source>
</reference>
<feature type="transmembrane region" description="Helical" evidence="1">
    <location>
        <begin position="5"/>
        <end position="24"/>
    </location>
</feature>
<dbReference type="EMBL" id="JBGQQK010000016">
    <property type="protein sequence ID" value="MFL2102937.1"/>
    <property type="molecule type" value="Genomic_DNA"/>
</dbReference>
<organism evidence="2 3">
    <name type="scientific">Marinilactibacillus psychrotolerans</name>
    <dbReference type="NCBI Taxonomy" id="191770"/>
    <lineage>
        <taxon>Bacteria</taxon>
        <taxon>Bacillati</taxon>
        <taxon>Bacillota</taxon>
        <taxon>Bacilli</taxon>
        <taxon>Lactobacillales</taxon>
        <taxon>Carnobacteriaceae</taxon>
        <taxon>Marinilactibacillus</taxon>
    </lineage>
</organism>
<gene>
    <name evidence="2" type="ORF">ACEN37_06670</name>
</gene>
<dbReference type="RefSeq" id="WP_407142157.1">
    <property type="nucleotide sequence ID" value="NZ_JBGQQI010000015.1"/>
</dbReference>
<keyword evidence="3" id="KW-1185">Reference proteome</keyword>